<evidence type="ECO:0000313" key="1">
    <source>
        <dbReference type="EMBL" id="QEG79323.1"/>
    </source>
</evidence>
<evidence type="ECO:0008006" key="3">
    <source>
        <dbReference type="Google" id="ProtNLM"/>
    </source>
</evidence>
<sequence length="88" mass="10383">MSTERKPLNFSELEDFKPRQAKSSSNIVERKELDRAITFPSREQSDEAQINIKTSIAIINRFKSMAKRERYRHGDFLEILMNAYEQSD</sequence>
<reference evidence="2" key="1">
    <citation type="submission" date="2019-07" db="EMBL/GenBank/DDBJ databases">
        <title>Bartonella kosoyii sp. nov. and Bartonella krasnovii sp. nov., two novel members of the Bartonella elizabethae complex sensu lato, isolated from black rats and wild desert rodent-fleas.</title>
        <authorList>
            <person name="Gutierrez R."/>
            <person name="Shalit T."/>
            <person name="Markus B."/>
            <person name="Yuan C."/>
            <person name="Nachum-Biala Y."/>
            <person name="Elad D."/>
            <person name="Harrus S."/>
        </authorList>
    </citation>
    <scope>NUCLEOTIDE SEQUENCE [LARGE SCALE GENOMIC DNA]</scope>
    <source>
        <strain evidence="2">OE 1-1</strain>
        <plasmid evidence="2">poe11-1</plasmid>
    </source>
</reference>
<evidence type="ECO:0000313" key="2">
    <source>
        <dbReference type="Proteomes" id="UP000321311"/>
    </source>
</evidence>
<dbReference type="RefSeq" id="WP_151030304.1">
    <property type="nucleotide sequence ID" value="NZ_CP042965.1"/>
</dbReference>
<dbReference type="EMBL" id="CP042965">
    <property type="protein sequence ID" value="QEG79323.1"/>
    <property type="molecule type" value="Genomic_DNA"/>
</dbReference>
<proteinExistence type="predicted"/>
<protein>
    <recommendedName>
        <fullName evidence="3">Stability/partitioning determinant</fullName>
    </recommendedName>
</protein>
<keyword evidence="1" id="KW-0614">Plasmid</keyword>
<dbReference type="GeneID" id="71062304"/>
<gene>
    <name evidence="1" type="ORF">D1092_09255</name>
</gene>
<organism evidence="1 2">
    <name type="scientific">Bartonella krasnovii</name>
    <dbReference type="NCBI Taxonomy" id="2267275"/>
    <lineage>
        <taxon>Bacteria</taxon>
        <taxon>Pseudomonadati</taxon>
        <taxon>Pseudomonadota</taxon>
        <taxon>Alphaproteobacteria</taxon>
        <taxon>Hyphomicrobiales</taxon>
        <taxon>Bartonellaceae</taxon>
        <taxon>Bartonella</taxon>
    </lineage>
</organism>
<dbReference type="OrthoDB" id="7925850at2"/>
<dbReference type="AlphaFoldDB" id="A0A5B9RK94"/>
<accession>A0A5B9RK94</accession>
<geneLocation type="plasmid" evidence="2">
    <name>poe11-1</name>
</geneLocation>
<dbReference type="KEGG" id="barn:D1092_09255"/>
<name>A0A5B9RK94_9HYPH</name>
<dbReference type="Proteomes" id="UP000321311">
    <property type="component" value="Plasmid pOE11-1"/>
</dbReference>